<evidence type="ECO:0000313" key="8">
    <source>
        <dbReference type="Proteomes" id="UP000002651"/>
    </source>
</evidence>
<keyword evidence="8" id="KW-1185">Reference proteome</keyword>
<name>G4NUF7_BACS4</name>
<dbReference type="STRING" id="1052585.GYO_1065"/>
<dbReference type="GO" id="GO:0050661">
    <property type="term" value="F:NADP binding"/>
    <property type="evidence" value="ECO:0007669"/>
    <property type="project" value="InterPro"/>
</dbReference>
<dbReference type="SUPFAM" id="SSF48179">
    <property type="entry name" value="6-phosphogluconate dehydrogenase C-terminal domain-like"/>
    <property type="match status" value="1"/>
</dbReference>
<evidence type="ECO:0000259" key="5">
    <source>
        <dbReference type="Pfam" id="PF03446"/>
    </source>
</evidence>
<organism evidence="7 8">
    <name type="scientific">Bacillus spizizenii (strain DSM 15029 / JCM 12233 / NBRC 101239 / NRRL B-23049 / TU-B-10)</name>
    <name type="common">Bacillus subtilis subsp. spizizenii</name>
    <dbReference type="NCBI Taxonomy" id="1052585"/>
    <lineage>
        <taxon>Bacteria</taxon>
        <taxon>Bacillati</taxon>
        <taxon>Bacillota</taxon>
        <taxon>Bacilli</taxon>
        <taxon>Bacillales</taxon>
        <taxon>Bacillaceae</taxon>
        <taxon>Bacillus</taxon>
    </lineage>
</organism>
<dbReference type="EC" id="1.1.1.31" evidence="7"/>
<dbReference type="InterPro" id="IPR006115">
    <property type="entry name" value="6PGDH_NADP-bd"/>
</dbReference>
<dbReference type="PANTHER" id="PTHR43580:SF2">
    <property type="entry name" value="CYTOKINE-LIKE NUCLEAR FACTOR N-PAC"/>
    <property type="match status" value="1"/>
</dbReference>
<comment type="similarity">
    <text evidence="1">Belongs to the HIBADH-related family.</text>
</comment>
<dbReference type="Pfam" id="PF03446">
    <property type="entry name" value="NAD_binding_2"/>
    <property type="match status" value="1"/>
</dbReference>
<dbReference type="PANTHER" id="PTHR43580">
    <property type="entry name" value="OXIDOREDUCTASE GLYR1-RELATED"/>
    <property type="match status" value="1"/>
</dbReference>
<dbReference type="InterPro" id="IPR029154">
    <property type="entry name" value="HIBADH-like_NADP-bd"/>
</dbReference>
<dbReference type="SUPFAM" id="SSF51735">
    <property type="entry name" value="NAD(P)-binding Rossmann-fold domains"/>
    <property type="match status" value="1"/>
</dbReference>
<proteinExistence type="inferred from homology"/>
<dbReference type="KEGG" id="bst:GYO_1065"/>
<feature type="domain" description="3-hydroxyisobutyrate dehydrogenase-like NAD-binding" evidence="6">
    <location>
        <begin position="198"/>
        <end position="315"/>
    </location>
</feature>
<reference evidence="7 8" key="1">
    <citation type="journal article" date="2012" name="J. Bacteriol.">
        <title>Whole-genome sequences of Bacillus subtilis and close relatives.</title>
        <authorList>
            <person name="Earl A.M."/>
            <person name="Eppinger M."/>
            <person name="Fricke W.F."/>
            <person name="Rosovitz M.J."/>
            <person name="Rasko D.A."/>
            <person name="Daugherty S."/>
            <person name="Losick R."/>
            <person name="Kolter R."/>
            <person name="Ravel J."/>
        </authorList>
    </citation>
    <scope>NUCLEOTIDE SEQUENCE [LARGE SCALE GENOMIC DNA]</scope>
    <source>
        <strain evidence="8">DSM 15029 / JCM 12233 / NBRC 101239 / NRRL B-23049 / TU-B-10</strain>
    </source>
</reference>
<protein>
    <submittedName>
        <fullName evidence="7">3-hydroxyisobutyrate dehydrogenase family protein</fullName>
        <ecNumber evidence="7">1.1.1.31</ecNumber>
    </submittedName>
</protein>
<dbReference type="Gene3D" id="1.10.1040.10">
    <property type="entry name" value="N-(1-d-carboxylethyl)-l-norvaline Dehydrogenase, domain 2"/>
    <property type="match status" value="1"/>
</dbReference>
<sequence>MKLFFLCWQADFHAYDVHFVYNGKNVLGVIRLKIAVIGLGNMGQPIARNVLQAGYELTVYNRTKQKTEEFVTEGAQAADTPRQAAESADIVITMLSDDDSVRAVTFGENGLIEGLAKNGIHISMSTISVEFSEKLAAAHAEKEQSFLAAPVLGRPDAAAKAALRIITAGPAEAKQTAKPLLDSLSQQVFDVGEESKTANAAKISINFLLVSMLEALSESFLMMEKYGLEQKQFLEIASALFGSPVYQNYGTIMAEQKFEPAGFKMSLGLKDTNLALAAAEQVSANLPLAELAKSHFESGIEKGFGDLDWAALIKCIK</sequence>
<dbReference type="InterPro" id="IPR013328">
    <property type="entry name" value="6PGD_dom2"/>
</dbReference>
<keyword evidence="3" id="KW-0520">NAD</keyword>
<keyword evidence="2 7" id="KW-0560">Oxidoreductase</keyword>
<dbReference type="InterPro" id="IPR036291">
    <property type="entry name" value="NAD(P)-bd_dom_sf"/>
</dbReference>
<dbReference type="InterPro" id="IPR008927">
    <property type="entry name" value="6-PGluconate_DH-like_C_sf"/>
</dbReference>
<dbReference type="GO" id="GO:0051287">
    <property type="term" value="F:NAD binding"/>
    <property type="evidence" value="ECO:0007669"/>
    <property type="project" value="InterPro"/>
</dbReference>
<evidence type="ECO:0000256" key="2">
    <source>
        <dbReference type="ARBA" id="ARBA00023002"/>
    </source>
</evidence>
<dbReference type="PIRSF" id="PIRSF000103">
    <property type="entry name" value="HIBADH"/>
    <property type="match status" value="1"/>
</dbReference>
<dbReference type="Gene3D" id="3.40.50.720">
    <property type="entry name" value="NAD(P)-binding Rossmann-like Domain"/>
    <property type="match status" value="1"/>
</dbReference>
<dbReference type="AlphaFoldDB" id="G4NUF7"/>
<gene>
    <name evidence="7" type="ordered locus">GYO_1065</name>
</gene>
<evidence type="ECO:0000313" key="7">
    <source>
        <dbReference type="EMBL" id="AEP85743.1"/>
    </source>
</evidence>
<dbReference type="InterPro" id="IPR051265">
    <property type="entry name" value="HIBADH-related_NP60_sf"/>
</dbReference>
<evidence type="ECO:0000256" key="4">
    <source>
        <dbReference type="PIRSR" id="PIRSR000103-1"/>
    </source>
</evidence>
<dbReference type="Pfam" id="PF14833">
    <property type="entry name" value="NAD_binding_11"/>
    <property type="match status" value="1"/>
</dbReference>
<dbReference type="Proteomes" id="UP000002651">
    <property type="component" value="Chromosome"/>
</dbReference>
<dbReference type="GO" id="GO:0008442">
    <property type="term" value="F:3-hydroxyisobutyrate dehydrogenase activity"/>
    <property type="evidence" value="ECO:0007669"/>
    <property type="project" value="UniProtKB-EC"/>
</dbReference>
<dbReference type="EMBL" id="CP002905">
    <property type="protein sequence ID" value="AEP85743.1"/>
    <property type="molecule type" value="Genomic_DNA"/>
</dbReference>
<evidence type="ECO:0000259" key="6">
    <source>
        <dbReference type="Pfam" id="PF14833"/>
    </source>
</evidence>
<evidence type="ECO:0000256" key="3">
    <source>
        <dbReference type="ARBA" id="ARBA00023027"/>
    </source>
</evidence>
<evidence type="ECO:0000256" key="1">
    <source>
        <dbReference type="ARBA" id="ARBA00009080"/>
    </source>
</evidence>
<feature type="domain" description="6-phosphogluconate dehydrogenase NADP-binding" evidence="5">
    <location>
        <begin position="33"/>
        <end position="192"/>
    </location>
</feature>
<dbReference type="InterPro" id="IPR015815">
    <property type="entry name" value="HIBADH-related"/>
</dbReference>
<dbReference type="HOGENOM" id="CLU_035117_0_1_9"/>
<accession>G4NUF7</accession>
<feature type="active site" evidence="4">
    <location>
        <position position="202"/>
    </location>
</feature>